<keyword evidence="1" id="KW-0812">Transmembrane</keyword>
<dbReference type="Proteomes" id="UP000275408">
    <property type="component" value="Unassembled WGS sequence"/>
</dbReference>
<dbReference type="AlphaFoldDB" id="A0A3M6TRX1"/>
<comment type="caution">
    <text evidence="2">The sequence shown here is derived from an EMBL/GenBank/DDBJ whole genome shotgun (WGS) entry which is preliminary data.</text>
</comment>
<keyword evidence="1" id="KW-1133">Transmembrane helix</keyword>
<organism evidence="2 3">
    <name type="scientific">Pocillopora damicornis</name>
    <name type="common">Cauliflower coral</name>
    <name type="synonym">Millepora damicornis</name>
    <dbReference type="NCBI Taxonomy" id="46731"/>
    <lineage>
        <taxon>Eukaryota</taxon>
        <taxon>Metazoa</taxon>
        <taxon>Cnidaria</taxon>
        <taxon>Anthozoa</taxon>
        <taxon>Hexacorallia</taxon>
        <taxon>Scleractinia</taxon>
        <taxon>Astrocoeniina</taxon>
        <taxon>Pocilloporidae</taxon>
        <taxon>Pocillopora</taxon>
    </lineage>
</organism>
<keyword evidence="1" id="KW-0472">Membrane</keyword>
<feature type="transmembrane region" description="Helical" evidence="1">
    <location>
        <begin position="36"/>
        <end position="60"/>
    </location>
</feature>
<sequence length="141" mass="15833">MSAVEFRNLYLKTTSNLPESKIAIGLFKPYNISSTISFLFTCTMCSMRFLFITLILVTVLTTQCEAFTAGSGGYKGKRSKVRKQEKLDITSDQALEKVSSIHQKVIKALKQFVQLQGLTAQSPRGLWKKRTIQQGEDSCLK</sequence>
<keyword evidence="3" id="KW-1185">Reference proteome</keyword>
<dbReference type="EMBL" id="RCHS01003049">
    <property type="protein sequence ID" value="RMX44086.1"/>
    <property type="molecule type" value="Genomic_DNA"/>
</dbReference>
<reference evidence="2 3" key="1">
    <citation type="journal article" date="2018" name="Sci. Rep.">
        <title>Comparative analysis of the Pocillopora damicornis genome highlights role of immune system in coral evolution.</title>
        <authorList>
            <person name="Cunning R."/>
            <person name="Bay R.A."/>
            <person name="Gillette P."/>
            <person name="Baker A.C."/>
            <person name="Traylor-Knowles N."/>
        </authorList>
    </citation>
    <scope>NUCLEOTIDE SEQUENCE [LARGE SCALE GENOMIC DNA]</scope>
    <source>
        <strain evidence="2">RSMAS</strain>
        <tissue evidence="2">Whole animal</tissue>
    </source>
</reference>
<protein>
    <submittedName>
        <fullName evidence="2">Uncharacterized protein</fullName>
    </submittedName>
</protein>
<proteinExistence type="predicted"/>
<accession>A0A3M6TRX1</accession>
<gene>
    <name evidence="2" type="ORF">pdam_00002508</name>
</gene>
<evidence type="ECO:0000313" key="2">
    <source>
        <dbReference type="EMBL" id="RMX44086.1"/>
    </source>
</evidence>
<name>A0A3M6TRX1_POCDA</name>
<evidence type="ECO:0000313" key="3">
    <source>
        <dbReference type="Proteomes" id="UP000275408"/>
    </source>
</evidence>
<evidence type="ECO:0000256" key="1">
    <source>
        <dbReference type="SAM" id="Phobius"/>
    </source>
</evidence>